<dbReference type="Pfam" id="PF01967">
    <property type="entry name" value="MoaC"/>
    <property type="match status" value="1"/>
</dbReference>
<gene>
    <name evidence="4" type="ORF">D6C78_11053</name>
</gene>
<feature type="domain" description="Molybdopterin cofactor biosynthesis C (MoaC)" evidence="3">
    <location>
        <begin position="18"/>
        <end position="148"/>
    </location>
</feature>
<proteinExistence type="predicted"/>
<name>A0A4T0B7R9_AURPU</name>
<protein>
    <recommendedName>
        <fullName evidence="3">Molybdopterin cofactor biosynthesis C (MoaC) domain-containing protein</fullName>
    </recommendedName>
</protein>
<dbReference type="Gene3D" id="3.30.70.640">
    <property type="entry name" value="Molybdopterin cofactor biosynthesis C (MoaC) domain"/>
    <property type="match status" value="1"/>
</dbReference>
<accession>A0A4T0B7R9</accession>
<comment type="caution">
    <text evidence="4">The sequence shown here is derived from an EMBL/GenBank/DDBJ whole genome shotgun (WGS) entry which is preliminary data.</text>
</comment>
<dbReference type="SUPFAM" id="SSF55040">
    <property type="entry name" value="Molybdenum cofactor biosynthesis protein C, MoaC"/>
    <property type="match status" value="1"/>
</dbReference>
<dbReference type="EMBL" id="QZBZ01000880">
    <property type="protein sequence ID" value="TIA27594.1"/>
    <property type="molecule type" value="Genomic_DNA"/>
</dbReference>
<evidence type="ECO:0000313" key="4">
    <source>
        <dbReference type="EMBL" id="TIA27594.1"/>
    </source>
</evidence>
<dbReference type="AlphaFoldDB" id="A0A4T0B7R9"/>
<comment type="pathway">
    <text evidence="1">Cofactor biosynthesis; molybdopterin biosynthesis.</text>
</comment>
<evidence type="ECO:0000256" key="1">
    <source>
        <dbReference type="ARBA" id="ARBA00005046"/>
    </source>
</evidence>
<feature type="non-terminal residue" evidence="4">
    <location>
        <position position="1"/>
    </location>
</feature>
<dbReference type="InterPro" id="IPR036522">
    <property type="entry name" value="MoaC_sf"/>
</dbReference>
<organism evidence="4 5">
    <name type="scientific">Aureobasidium pullulans</name>
    <name type="common">Black yeast</name>
    <name type="synonym">Pullularia pullulans</name>
    <dbReference type="NCBI Taxonomy" id="5580"/>
    <lineage>
        <taxon>Eukaryota</taxon>
        <taxon>Fungi</taxon>
        <taxon>Dikarya</taxon>
        <taxon>Ascomycota</taxon>
        <taxon>Pezizomycotina</taxon>
        <taxon>Dothideomycetes</taxon>
        <taxon>Dothideomycetidae</taxon>
        <taxon>Dothideales</taxon>
        <taxon>Saccotheciaceae</taxon>
        <taxon>Aureobasidium</taxon>
    </lineage>
</organism>
<dbReference type="Proteomes" id="UP000308724">
    <property type="component" value="Unassembled WGS sequence"/>
</dbReference>
<keyword evidence="2" id="KW-0501">Molybdenum cofactor biosynthesis</keyword>
<evidence type="ECO:0000256" key="2">
    <source>
        <dbReference type="ARBA" id="ARBA00023150"/>
    </source>
</evidence>
<sequence>LATSKLTHLTSSSEAHIVNVGRKQSSCRIAIAKAFPLGLIIENCNKKGNILGTARIAGLMVAKRALELIPLCHLIAISKAKVNLLLVDRCKQDLLHYSIEDYGHAEIEARVECTSLTGVEMEAITAALVAALTIYDMCKAVDKGMVIS</sequence>
<reference evidence="4 5" key="1">
    <citation type="submission" date="2018-10" db="EMBL/GenBank/DDBJ databases">
        <title>Fifty Aureobasidium pullulans genomes reveal a recombining polyextremotolerant generalist.</title>
        <authorList>
            <person name="Gostincar C."/>
            <person name="Turk M."/>
            <person name="Zajc J."/>
            <person name="Gunde-Cimerman N."/>
        </authorList>
    </citation>
    <scope>NUCLEOTIDE SEQUENCE [LARGE SCALE GENOMIC DNA]</scope>
    <source>
        <strain evidence="4 5">EXF-1645</strain>
    </source>
</reference>
<dbReference type="InterPro" id="IPR002820">
    <property type="entry name" value="Mopterin_CF_biosynth-C_dom"/>
</dbReference>
<evidence type="ECO:0000259" key="3">
    <source>
        <dbReference type="Pfam" id="PF01967"/>
    </source>
</evidence>
<evidence type="ECO:0000313" key="5">
    <source>
        <dbReference type="Proteomes" id="UP000308724"/>
    </source>
</evidence>
<dbReference type="UniPathway" id="UPA00344"/>
<dbReference type="GO" id="GO:0006777">
    <property type="term" value="P:Mo-molybdopterin cofactor biosynthetic process"/>
    <property type="evidence" value="ECO:0007669"/>
    <property type="project" value="UniProtKB-KW"/>
</dbReference>